<evidence type="ECO:0000313" key="1">
    <source>
        <dbReference type="EMBL" id="SUC12642.1"/>
    </source>
</evidence>
<reference evidence="1 2" key="1">
    <citation type="submission" date="2018-06" db="EMBL/GenBank/DDBJ databases">
        <authorList>
            <consortium name="Pathogen Informatics"/>
            <person name="Doyle S."/>
        </authorList>
    </citation>
    <scope>NUCLEOTIDE SEQUENCE [LARGE SCALE GENOMIC DNA]</scope>
    <source>
        <strain evidence="1 2">NCTC13043</strain>
    </source>
</reference>
<dbReference type="GeneID" id="78570937"/>
<dbReference type="RefSeq" id="WP_115083379.1">
    <property type="nucleotide sequence ID" value="NZ_UGTP01000001.1"/>
</dbReference>
<name>A0A379F1X9_9BACT</name>
<dbReference type="AlphaFoldDB" id="A0A379F1X9"/>
<proteinExistence type="predicted"/>
<dbReference type="OrthoDB" id="1078678at2"/>
<accession>A0A379F1X9</accession>
<protein>
    <submittedName>
        <fullName evidence="1">Uncharacterized protein</fullName>
    </submittedName>
</protein>
<dbReference type="Proteomes" id="UP000254235">
    <property type="component" value="Unassembled WGS sequence"/>
</dbReference>
<evidence type="ECO:0000313" key="2">
    <source>
        <dbReference type="Proteomes" id="UP000254235"/>
    </source>
</evidence>
<sequence>MFYKLGINPSSKKWAKYENISSSLWVDNIETTSTKLFTDPDLLRNGKQIEYTTLRDGKIPPINSIGADFIVFDASISDILSLNEEDNMVVIESKKANNRYLLLNNDKSIDCVDWDLSEVDRWPEGTKIADWQNKRGRFFIKPVLRGNKIPPKTQVFRLKEWGGAFNIVISEDYKEKIMKLDFDHSFLTFECLKTISI</sequence>
<gene>
    <name evidence="1" type="ORF">NCTC13043_01249</name>
</gene>
<organism evidence="1 2">
    <name type="scientific">Prevotella pallens</name>
    <dbReference type="NCBI Taxonomy" id="60133"/>
    <lineage>
        <taxon>Bacteria</taxon>
        <taxon>Pseudomonadati</taxon>
        <taxon>Bacteroidota</taxon>
        <taxon>Bacteroidia</taxon>
        <taxon>Bacteroidales</taxon>
        <taxon>Prevotellaceae</taxon>
        <taxon>Prevotella</taxon>
    </lineage>
</organism>
<dbReference type="EMBL" id="UGTP01000001">
    <property type="protein sequence ID" value="SUC12642.1"/>
    <property type="molecule type" value="Genomic_DNA"/>
</dbReference>